<feature type="transmembrane region" description="Helical" evidence="9">
    <location>
        <begin position="169"/>
        <end position="191"/>
    </location>
</feature>
<evidence type="ECO:0000256" key="3">
    <source>
        <dbReference type="ARBA" id="ARBA00022692"/>
    </source>
</evidence>
<proteinExistence type="inferred from homology"/>
<dbReference type="AlphaFoldDB" id="A0A9W7Y2M3"/>
<gene>
    <name evidence="12" type="ORF">LPJ53_002533</name>
</gene>
<feature type="signal peptide" evidence="10">
    <location>
        <begin position="1"/>
        <end position="17"/>
    </location>
</feature>
<dbReference type="PANTHER" id="PTHR22811">
    <property type="entry name" value="TRANSMEMBRANE EMP24 DOMAIN-CONTAINING PROTEIN"/>
    <property type="match status" value="1"/>
</dbReference>
<dbReference type="GO" id="GO:0012505">
    <property type="term" value="C:endomembrane system"/>
    <property type="evidence" value="ECO:0007669"/>
    <property type="project" value="UniProtKB-SubCell"/>
</dbReference>
<dbReference type="Pfam" id="PF01105">
    <property type="entry name" value="EMP24_GP25L"/>
    <property type="match status" value="1"/>
</dbReference>
<keyword evidence="13" id="KW-1185">Reference proteome</keyword>
<dbReference type="PROSITE" id="PS50866">
    <property type="entry name" value="GOLD"/>
    <property type="match status" value="1"/>
</dbReference>
<evidence type="ECO:0000256" key="9">
    <source>
        <dbReference type="SAM" id="Phobius"/>
    </source>
</evidence>
<accession>A0A9W7Y2M3</accession>
<evidence type="ECO:0000313" key="13">
    <source>
        <dbReference type="Proteomes" id="UP001149813"/>
    </source>
</evidence>
<keyword evidence="5 9" id="KW-1133">Transmembrane helix</keyword>
<organism evidence="12 13">
    <name type="scientific">Coemansia erecta</name>
    <dbReference type="NCBI Taxonomy" id="147472"/>
    <lineage>
        <taxon>Eukaryota</taxon>
        <taxon>Fungi</taxon>
        <taxon>Fungi incertae sedis</taxon>
        <taxon>Zoopagomycota</taxon>
        <taxon>Kickxellomycotina</taxon>
        <taxon>Kickxellomycetes</taxon>
        <taxon>Kickxellales</taxon>
        <taxon>Kickxellaceae</taxon>
        <taxon>Coemansia</taxon>
    </lineage>
</organism>
<dbReference type="InterPro" id="IPR036598">
    <property type="entry name" value="GOLD_dom_sf"/>
</dbReference>
<dbReference type="GO" id="GO:0016020">
    <property type="term" value="C:membrane"/>
    <property type="evidence" value="ECO:0007669"/>
    <property type="project" value="UniProtKB-SubCell"/>
</dbReference>
<comment type="caution">
    <text evidence="12">The sequence shown here is derived from an EMBL/GenBank/DDBJ whole genome shotgun (WGS) entry which is preliminary data.</text>
</comment>
<sequence>MLKNLVLLLALLAVANAVTLRKWIASHEKTCFYTQVTAPGQKVSFYFAVHQGGNFDIDFEVEGPNNRQLFKGEAERQGDYVFTANQLGEYAFCFKNGLASFADKQVEFDISVENEVRPEDIAKRSKRDEAMNSVVTIASDLGQITKFMKYFRTRENRNFATVSSTESRVWWFSAVQSLSVVLVAVIQVYAIRALFTAKRSRL</sequence>
<feature type="domain" description="GOLD" evidence="11">
    <location>
        <begin position="29"/>
        <end position="112"/>
    </location>
</feature>
<evidence type="ECO:0000256" key="2">
    <source>
        <dbReference type="ARBA" id="ARBA00007104"/>
    </source>
</evidence>
<evidence type="ECO:0000256" key="6">
    <source>
        <dbReference type="ARBA" id="ARBA00023136"/>
    </source>
</evidence>
<name>A0A9W7Y2M3_9FUNG</name>
<feature type="chain" id="PRO_5040850547" description="GOLD domain-containing protein" evidence="10">
    <location>
        <begin position="18"/>
        <end position="202"/>
    </location>
</feature>
<keyword evidence="6 9" id="KW-0472">Membrane</keyword>
<dbReference type="SMART" id="SM01190">
    <property type="entry name" value="EMP24_GP25L"/>
    <property type="match status" value="1"/>
</dbReference>
<evidence type="ECO:0000259" key="11">
    <source>
        <dbReference type="PROSITE" id="PS50866"/>
    </source>
</evidence>
<reference evidence="12" key="1">
    <citation type="submission" date="2022-07" db="EMBL/GenBank/DDBJ databases">
        <title>Phylogenomic reconstructions and comparative analyses of Kickxellomycotina fungi.</title>
        <authorList>
            <person name="Reynolds N.K."/>
            <person name="Stajich J.E."/>
            <person name="Barry K."/>
            <person name="Grigoriev I.V."/>
            <person name="Crous P."/>
            <person name="Smith M.E."/>
        </authorList>
    </citation>
    <scope>NUCLEOTIDE SEQUENCE</scope>
    <source>
        <strain evidence="12">NBRC 32514</strain>
    </source>
</reference>
<dbReference type="Proteomes" id="UP001149813">
    <property type="component" value="Unassembled WGS sequence"/>
</dbReference>
<keyword evidence="4 10" id="KW-0732">Signal</keyword>
<protein>
    <recommendedName>
        <fullName evidence="11">GOLD domain-containing protein</fullName>
    </recommendedName>
</protein>
<dbReference type="InterPro" id="IPR009038">
    <property type="entry name" value="GOLD_dom"/>
</dbReference>
<keyword evidence="3 8" id="KW-0812">Transmembrane</keyword>
<evidence type="ECO:0000256" key="4">
    <source>
        <dbReference type="ARBA" id="ARBA00022729"/>
    </source>
</evidence>
<evidence type="ECO:0000256" key="8">
    <source>
        <dbReference type="RuleBase" id="RU003827"/>
    </source>
</evidence>
<dbReference type="SUPFAM" id="SSF101576">
    <property type="entry name" value="Supernatant protein factor (SPF), C-terminal domain"/>
    <property type="match status" value="1"/>
</dbReference>
<evidence type="ECO:0000256" key="5">
    <source>
        <dbReference type="ARBA" id="ARBA00022989"/>
    </source>
</evidence>
<evidence type="ECO:0000256" key="7">
    <source>
        <dbReference type="ARBA" id="ARBA00037847"/>
    </source>
</evidence>
<dbReference type="OrthoDB" id="1929172at2759"/>
<evidence type="ECO:0000256" key="10">
    <source>
        <dbReference type="SAM" id="SignalP"/>
    </source>
</evidence>
<dbReference type="EMBL" id="JANBOJ010000081">
    <property type="protein sequence ID" value="KAJ1723093.1"/>
    <property type="molecule type" value="Genomic_DNA"/>
</dbReference>
<dbReference type="InterPro" id="IPR015720">
    <property type="entry name" value="Emp24-like"/>
</dbReference>
<evidence type="ECO:0000313" key="12">
    <source>
        <dbReference type="EMBL" id="KAJ1723093.1"/>
    </source>
</evidence>
<evidence type="ECO:0000256" key="1">
    <source>
        <dbReference type="ARBA" id="ARBA00004479"/>
    </source>
</evidence>
<comment type="subcellular location">
    <subcellularLocation>
        <location evidence="7">Endomembrane system</location>
        <topology evidence="7">Single-pass membrane protein</topology>
    </subcellularLocation>
    <subcellularLocation>
        <location evidence="1 8">Membrane</location>
        <topology evidence="1 8">Single-pass type I membrane protein</topology>
    </subcellularLocation>
</comment>
<comment type="similarity">
    <text evidence="2 8">Belongs to the EMP24/GP25L family.</text>
</comment>